<evidence type="ECO:0000313" key="4">
    <source>
        <dbReference type="Proteomes" id="UP000500953"/>
    </source>
</evidence>
<name>A0A6G9ZFH4_9NOCA</name>
<feature type="transmembrane region" description="Helical" evidence="2">
    <location>
        <begin position="101"/>
        <end position="122"/>
    </location>
</feature>
<feature type="region of interest" description="Disordered" evidence="1">
    <location>
        <begin position="209"/>
        <end position="247"/>
    </location>
</feature>
<feature type="transmembrane region" description="Helical" evidence="2">
    <location>
        <begin position="35"/>
        <end position="52"/>
    </location>
</feature>
<organism evidence="3 4">
    <name type="scientific">Nocardia terpenica</name>
    <dbReference type="NCBI Taxonomy" id="455432"/>
    <lineage>
        <taxon>Bacteria</taxon>
        <taxon>Bacillati</taxon>
        <taxon>Actinomycetota</taxon>
        <taxon>Actinomycetes</taxon>
        <taxon>Mycobacteriales</taxon>
        <taxon>Nocardiaceae</taxon>
        <taxon>Nocardia</taxon>
    </lineage>
</organism>
<sequence>MALITSEVSVEDDVQISGQWDRPTWLQRVRKFRPGPLHASAMVSAVVAFKAFQMSYAALHNLAIRNLVAPELAANVPIAIDGLMVGSVIATASFRKGGLGWWYATGLFVLSTLVSVAGNIEYAREIGGDKVSVAIYAGMPLSMMFAVHLTLILWNRGHRGKKSVEAAAVEFAAEPENIDTAMPEMFDMTEYSGERAQYANGHDHYAAPGPQLTVPRTESNGRIETNGRVETNGTNGHRGLIRLGERG</sequence>
<proteinExistence type="predicted"/>
<gene>
    <name evidence="3" type="ORF">F6W96_41135</name>
</gene>
<evidence type="ECO:0000313" key="3">
    <source>
        <dbReference type="EMBL" id="QIS23743.1"/>
    </source>
</evidence>
<keyword evidence="2" id="KW-1133">Transmembrane helix</keyword>
<dbReference type="AlphaFoldDB" id="A0A6G9ZFH4"/>
<dbReference type="Pfam" id="PF10935">
    <property type="entry name" value="DUF2637"/>
    <property type="match status" value="1"/>
</dbReference>
<evidence type="ECO:0000256" key="1">
    <source>
        <dbReference type="SAM" id="MobiDB-lite"/>
    </source>
</evidence>
<accession>A0A6G9ZFH4</accession>
<protein>
    <submittedName>
        <fullName evidence="3">DUF2637 domain-containing protein</fullName>
    </submittedName>
</protein>
<keyword evidence="2" id="KW-0812">Transmembrane</keyword>
<dbReference type="RefSeq" id="WP_167491061.1">
    <property type="nucleotide sequence ID" value="NZ_CP046173.1"/>
</dbReference>
<feature type="transmembrane region" description="Helical" evidence="2">
    <location>
        <begin position="72"/>
        <end position="94"/>
    </location>
</feature>
<dbReference type="Proteomes" id="UP000500953">
    <property type="component" value="Chromosome"/>
</dbReference>
<dbReference type="EMBL" id="CP046173">
    <property type="protein sequence ID" value="QIS23743.1"/>
    <property type="molecule type" value="Genomic_DNA"/>
</dbReference>
<reference evidence="3 4" key="1">
    <citation type="journal article" date="2019" name="ACS Chem. Biol.">
        <title>Identification and Mobilization of a Cryptic Antibiotic Biosynthesis Gene Locus from a Human-Pathogenic Nocardia Isolate.</title>
        <authorList>
            <person name="Herisse M."/>
            <person name="Ishida K."/>
            <person name="Porter J.L."/>
            <person name="Howden B."/>
            <person name="Hertweck C."/>
            <person name="Stinear T.P."/>
            <person name="Pidot S.J."/>
        </authorList>
    </citation>
    <scope>NUCLEOTIDE SEQUENCE [LARGE SCALE GENOMIC DNA]</scope>
    <source>
        <strain evidence="3 4">AUSMDU00012715</strain>
    </source>
</reference>
<dbReference type="InterPro" id="IPR021235">
    <property type="entry name" value="DUF2637"/>
</dbReference>
<evidence type="ECO:0000256" key="2">
    <source>
        <dbReference type="SAM" id="Phobius"/>
    </source>
</evidence>
<feature type="transmembrane region" description="Helical" evidence="2">
    <location>
        <begin position="134"/>
        <end position="154"/>
    </location>
</feature>
<keyword evidence="2" id="KW-0472">Membrane</keyword>